<organism evidence="2 3">
    <name type="scientific">Limimonas halophila</name>
    <dbReference type="NCBI Taxonomy" id="1082479"/>
    <lineage>
        <taxon>Bacteria</taxon>
        <taxon>Pseudomonadati</taxon>
        <taxon>Pseudomonadota</taxon>
        <taxon>Alphaproteobacteria</taxon>
        <taxon>Rhodospirillales</taxon>
        <taxon>Rhodovibrionaceae</taxon>
        <taxon>Limimonas</taxon>
    </lineage>
</organism>
<dbReference type="OrthoDB" id="9795923at2"/>
<dbReference type="Pfam" id="PF02082">
    <property type="entry name" value="Rrf2"/>
    <property type="match status" value="1"/>
</dbReference>
<evidence type="ECO:0000313" key="3">
    <source>
        <dbReference type="Proteomes" id="UP000199415"/>
    </source>
</evidence>
<dbReference type="SUPFAM" id="SSF46785">
    <property type="entry name" value="Winged helix' DNA-binding domain"/>
    <property type="match status" value="1"/>
</dbReference>
<dbReference type="GO" id="GO:0003677">
    <property type="term" value="F:DNA binding"/>
    <property type="evidence" value="ECO:0007669"/>
    <property type="project" value="UniProtKB-KW"/>
</dbReference>
<dbReference type="GO" id="GO:0005829">
    <property type="term" value="C:cytosol"/>
    <property type="evidence" value="ECO:0007669"/>
    <property type="project" value="TreeGrafter"/>
</dbReference>
<dbReference type="InterPro" id="IPR000944">
    <property type="entry name" value="Tscrpt_reg_Rrf2"/>
</dbReference>
<dbReference type="PANTHER" id="PTHR33221:SF4">
    <property type="entry name" value="HTH-TYPE TRANSCRIPTIONAL REPRESSOR NSRR"/>
    <property type="match status" value="1"/>
</dbReference>
<accession>A0A1G7QRB0</accession>
<dbReference type="NCBIfam" id="TIGR00738">
    <property type="entry name" value="rrf2_super"/>
    <property type="match status" value="1"/>
</dbReference>
<dbReference type="RefSeq" id="WP_090019505.1">
    <property type="nucleotide sequence ID" value="NZ_FNCE01000004.1"/>
</dbReference>
<keyword evidence="3" id="KW-1185">Reference proteome</keyword>
<dbReference type="PROSITE" id="PS51197">
    <property type="entry name" value="HTH_RRF2_2"/>
    <property type="match status" value="1"/>
</dbReference>
<evidence type="ECO:0000313" key="2">
    <source>
        <dbReference type="EMBL" id="SDG01042.1"/>
    </source>
</evidence>
<keyword evidence="1" id="KW-0238">DNA-binding</keyword>
<dbReference type="EMBL" id="FNCE01000004">
    <property type="protein sequence ID" value="SDG01042.1"/>
    <property type="molecule type" value="Genomic_DNA"/>
</dbReference>
<dbReference type="PANTHER" id="PTHR33221">
    <property type="entry name" value="WINGED HELIX-TURN-HELIX TRANSCRIPTIONAL REGULATOR, RRF2 FAMILY"/>
    <property type="match status" value="1"/>
</dbReference>
<dbReference type="InterPro" id="IPR030489">
    <property type="entry name" value="TR_Rrf2-type_CS"/>
</dbReference>
<dbReference type="Gene3D" id="1.10.10.10">
    <property type="entry name" value="Winged helix-like DNA-binding domain superfamily/Winged helix DNA-binding domain"/>
    <property type="match status" value="1"/>
</dbReference>
<dbReference type="InterPro" id="IPR036388">
    <property type="entry name" value="WH-like_DNA-bd_sf"/>
</dbReference>
<protein>
    <submittedName>
        <fullName evidence="2">Transcriptional regulator, BadM/Rrf2 family</fullName>
    </submittedName>
</protein>
<dbReference type="PROSITE" id="PS01332">
    <property type="entry name" value="HTH_RRF2_1"/>
    <property type="match status" value="1"/>
</dbReference>
<gene>
    <name evidence="2" type="ORF">SAMN05216241_104113</name>
</gene>
<dbReference type="STRING" id="1082479.SAMN05216241_104113"/>
<dbReference type="InterPro" id="IPR036390">
    <property type="entry name" value="WH_DNA-bd_sf"/>
</dbReference>
<reference evidence="2 3" key="1">
    <citation type="submission" date="2016-10" db="EMBL/GenBank/DDBJ databases">
        <authorList>
            <person name="de Groot N.N."/>
        </authorList>
    </citation>
    <scope>NUCLEOTIDE SEQUENCE [LARGE SCALE GENOMIC DNA]</scope>
    <source>
        <strain evidence="2 3">DSM 25584</strain>
    </source>
</reference>
<dbReference type="AlphaFoldDB" id="A0A1G7QRB0"/>
<proteinExistence type="predicted"/>
<name>A0A1G7QRB0_9PROT</name>
<dbReference type="GO" id="GO:0003700">
    <property type="term" value="F:DNA-binding transcription factor activity"/>
    <property type="evidence" value="ECO:0007669"/>
    <property type="project" value="TreeGrafter"/>
</dbReference>
<sequence>MRLTTYTDYTLRTLIYLARVAPEKATIAGVAGAYGISRNHIMKIVHDLGRAGYVTTERGRGGGVRLACPPETVNVGEVARWAEGGTPLVECFASGNACCITPACVLRTALAEAREAFFAVLDGYTLAELTRPGRALDRLLGLPTQPGTAPA</sequence>
<evidence type="ECO:0000256" key="1">
    <source>
        <dbReference type="ARBA" id="ARBA00023125"/>
    </source>
</evidence>
<dbReference type="Proteomes" id="UP000199415">
    <property type="component" value="Unassembled WGS sequence"/>
</dbReference>